<dbReference type="AlphaFoldDB" id="A0AAP0G1T8"/>
<keyword evidence="2" id="KW-1185">Reference proteome</keyword>
<protein>
    <submittedName>
        <fullName evidence="1">Uncharacterized protein</fullName>
    </submittedName>
</protein>
<evidence type="ECO:0000313" key="2">
    <source>
        <dbReference type="Proteomes" id="UP001418222"/>
    </source>
</evidence>
<reference evidence="1 2" key="1">
    <citation type="journal article" date="2022" name="Nat. Plants">
        <title>Genomes of leafy and leafless Platanthera orchids illuminate the evolution of mycoheterotrophy.</title>
        <authorList>
            <person name="Li M.H."/>
            <person name="Liu K.W."/>
            <person name="Li Z."/>
            <person name="Lu H.C."/>
            <person name="Ye Q.L."/>
            <person name="Zhang D."/>
            <person name="Wang J.Y."/>
            <person name="Li Y.F."/>
            <person name="Zhong Z.M."/>
            <person name="Liu X."/>
            <person name="Yu X."/>
            <person name="Liu D.K."/>
            <person name="Tu X.D."/>
            <person name="Liu B."/>
            <person name="Hao Y."/>
            <person name="Liao X.Y."/>
            <person name="Jiang Y.T."/>
            <person name="Sun W.H."/>
            <person name="Chen J."/>
            <person name="Chen Y.Q."/>
            <person name="Ai Y."/>
            <person name="Zhai J.W."/>
            <person name="Wu S.S."/>
            <person name="Zhou Z."/>
            <person name="Hsiao Y.Y."/>
            <person name="Wu W.L."/>
            <person name="Chen Y.Y."/>
            <person name="Lin Y.F."/>
            <person name="Hsu J.L."/>
            <person name="Li C.Y."/>
            <person name="Wang Z.W."/>
            <person name="Zhao X."/>
            <person name="Zhong W.Y."/>
            <person name="Ma X.K."/>
            <person name="Ma L."/>
            <person name="Huang J."/>
            <person name="Chen G.Z."/>
            <person name="Huang M.Z."/>
            <person name="Huang L."/>
            <person name="Peng D.H."/>
            <person name="Luo Y.B."/>
            <person name="Zou S.Q."/>
            <person name="Chen S.P."/>
            <person name="Lan S."/>
            <person name="Tsai W.C."/>
            <person name="Van de Peer Y."/>
            <person name="Liu Z.J."/>
        </authorList>
    </citation>
    <scope>NUCLEOTIDE SEQUENCE [LARGE SCALE GENOMIC DNA]</scope>
    <source>
        <strain evidence="1">Lor287</strain>
    </source>
</reference>
<name>A0AAP0G1T8_9ASPA</name>
<sequence length="107" mass="12062">MPLPLRSRESSRDITVAAKVLNTSTSVVKRIYDLCGGFDTSSGFNQSPPFYPPLTSDFFDLLHSCETSYAIFPGIFSSIRRVFISPSSFSRALEHCPRLRLFHSRIL</sequence>
<organism evidence="1 2">
    <name type="scientific">Platanthera zijinensis</name>
    <dbReference type="NCBI Taxonomy" id="2320716"/>
    <lineage>
        <taxon>Eukaryota</taxon>
        <taxon>Viridiplantae</taxon>
        <taxon>Streptophyta</taxon>
        <taxon>Embryophyta</taxon>
        <taxon>Tracheophyta</taxon>
        <taxon>Spermatophyta</taxon>
        <taxon>Magnoliopsida</taxon>
        <taxon>Liliopsida</taxon>
        <taxon>Asparagales</taxon>
        <taxon>Orchidaceae</taxon>
        <taxon>Orchidoideae</taxon>
        <taxon>Orchideae</taxon>
        <taxon>Orchidinae</taxon>
        <taxon>Platanthera</taxon>
    </lineage>
</organism>
<dbReference type="EMBL" id="JBBWWQ010000013">
    <property type="protein sequence ID" value="KAK8934065.1"/>
    <property type="molecule type" value="Genomic_DNA"/>
</dbReference>
<accession>A0AAP0G1T8</accession>
<comment type="caution">
    <text evidence="1">The sequence shown here is derived from an EMBL/GenBank/DDBJ whole genome shotgun (WGS) entry which is preliminary data.</text>
</comment>
<dbReference type="Proteomes" id="UP001418222">
    <property type="component" value="Unassembled WGS sequence"/>
</dbReference>
<gene>
    <name evidence="1" type="ORF">KSP39_PZI015337</name>
</gene>
<evidence type="ECO:0000313" key="1">
    <source>
        <dbReference type="EMBL" id="KAK8934065.1"/>
    </source>
</evidence>
<proteinExistence type="predicted"/>